<feature type="coiled-coil region" evidence="1">
    <location>
        <begin position="41"/>
        <end position="68"/>
    </location>
</feature>
<proteinExistence type="predicted"/>
<dbReference type="RefSeq" id="WP_062843246.1">
    <property type="nucleotide sequence ID" value="NZ_JACEIS010000006.1"/>
</dbReference>
<reference evidence="2 3" key="1">
    <citation type="submission" date="2020-12" db="EMBL/GenBank/DDBJ databases">
        <title>WGS of Thermoactinomyces spp.</title>
        <authorList>
            <person name="Cheng K."/>
        </authorList>
    </citation>
    <scope>NUCLEOTIDE SEQUENCE [LARGE SCALE GENOMIC DNA]</scope>
    <source>
        <strain evidence="3">CICC 10650\ACCC 41061</strain>
    </source>
</reference>
<keyword evidence="1" id="KW-0175">Coiled coil</keyword>
<evidence type="ECO:0000313" key="2">
    <source>
        <dbReference type="EMBL" id="MBH8588262.1"/>
    </source>
</evidence>
<comment type="caution">
    <text evidence="2">The sequence shown here is derived from an EMBL/GenBank/DDBJ whole genome shotgun (WGS) entry which is preliminary data.</text>
</comment>
<dbReference type="Proteomes" id="UP000641910">
    <property type="component" value="Unassembled WGS sequence"/>
</dbReference>
<name>A0ABS0QG78_THEVU</name>
<evidence type="ECO:0000313" key="3">
    <source>
        <dbReference type="Proteomes" id="UP000641910"/>
    </source>
</evidence>
<protein>
    <submittedName>
        <fullName evidence="2">Uncharacterized protein</fullName>
    </submittedName>
</protein>
<accession>A0ABS0QG78</accession>
<gene>
    <name evidence="2" type="ORF">I8U22_05430</name>
</gene>
<keyword evidence="3" id="KW-1185">Reference proteome</keyword>
<sequence length="135" mass="14649">MGNGNFSLNFNNNVMNGTQIGDNRNATMDNRNANINISNHLDPKEEKVEELKQKLNELIQRIETTTELDEETKDEYLLSVNGAKSQIENGKCTKGVLKGLNKSLTEFSGIVAGISALAPAVSAVVDVIEALLKSS</sequence>
<organism evidence="2 3">
    <name type="scientific">Thermoactinomyces vulgaris</name>
    <dbReference type="NCBI Taxonomy" id="2026"/>
    <lineage>
        <taxon>Bacteria</taxon>
        <taxon>Bacillati</taxon>
        <taxon>Bacillota</taxon>
        <taxon>Bacilli</taxon>
        <taxon>Bacillales</taxon>
        <taxon>Thermoactinomycetaceae</taxon>
        <taxon>Thermoactinomyces</taxon>
    </lineage>
</organism>
<evidence type="ECO:0000256" key="1">
    <source>
        <dbReference type="SAM" id="Coils"/>
    </source>
</evidence>
<dbReference type="EMBL" id="JAECVU010000002">
    <property type="protein sequence ID" value="MBH8588262.1"/>
    <property type="molecule type" value="Genomic_DNA"/>
</dbReference>